<sequence length="163" mass="18684">MARPSPLQERPKEDVRCGDPLSRGRKRSSSFLRLLLSPPCSRTTAQLISSNCVGAIHSRFLHSHVNQVFQRPWWRRHALSAEASPQKTRRLLYPNHRFSDPSITSILGRRMSNLGLLANPFFNSFNPLGYGSDLFCHLVIDRFLSLQNPPTYLTRARRRSQGM</sequence>
<name>A0ACC2L946_PERAE</name>
<accession>A0ACC2L946</accession>
<gene>
    <name evidence="1" type="ORF">MRB53_023297</name>
</gene>
<dbReference type="Proteomes" id="UP001234297">
    <property type="component" value="Chromosome 7"/>
</dbReference>
<organism evidence="1 2">
    <name type="scientific">Persea americana</name>
    <name type="common">Avocado</name>
    <dbReference type="NCBI Taxonomy" id="3435"/>
    <lineage>
        <taxon>Eukaryota</taxon>
        <taxon>Viridiplantae</taxon>
        <taxon>Streptophyta</taxon>
        <taxon>Embryophyta</taxon>
        <taxon>Tracheophyta</taxon>
        <taxon>Spermatophyta</taxon>
        <taxon>Magnoliopsida</taxon>
        <taxon>Magnoliidae</taxon>
        <taxon>Laurales</taxon>
        <taxon>Lauraceae</taxon>
        <taxon>Persea</taxon>
    </lineage>
</organism>
<protein>
    <submittedName>
        <fullName evidence="1">Uncharacterized protein</fullName>
    </submittedName>
</protein>
<reference evidence="1 2" key="1">
    <citation type="journal article" date="2022" name="Hortic Res">
        <title>A haplotype resolved chromosomal level avocado genome allows analysis of novel avocado genes.</title>
        <authorList>
            <person name="Nath O."/>
            <person name="Fletcher S.J."/>
            <person name="Hayward A."/>
            <person name="Shaw L.M."/>
            <person name="Masouleh A.K."/>
            <person name="Furtado A."/>
            <person name="Henry R.J."/>
            <person name="Mitter N."/>
        </authorList>
    </citation>
    <scope>NUCLEOTIDE SEQUENCE [LARGE SCALE GENOMIC DNA]</scope>
    <source>
        <strain evidence="2">cv. Hass</strain>
    </source>
</reference>
<evidence type="ECO:0000313" key="2">
    <source>
        <dbReference type="Proteomes" id="UP001234297"/>
    </source>
</evidence>
<keyword evidence="2" id="KW-1185">Reference proteome</keyword>
<proteinExistence type="predicted"/>
<comment type="caution">
    <text evidence="1">The sequence shown here is derived from an EMBL/GenBank/DDBJ whole genome shotgun (WGS) entry which is preliminary data.</text>
</comment>
<evidence type="ECO:0000313" key="1">
    <source>
        <dbReference type="EMBL" id="KAJ8629974.1"/>
    </source>
</evidence>
<dbReference type="EMBL" id="CM056815">
    <property type="protein sequence ID" value="KAJ8629974.1"/>
    <property type="molecule type" value="Genomic_DNA"/>
</dbReference>